<evidence type="ECO:0000256" key="1">
    <source>
        <dbReference type="ARBA" id="ARBA00004651"/>
    </source>
</evidence>
<dbReference type="InterPro" id="IPR036259">
    <property type="entry name" value="MFS_trans_sf"/>
</dbReference>
<dbReference type="InterPro" id="IPR020846">
    <property type="entry name" value="MFS_dom"/>
</dbReference>
<dbReference type="SUPFAM" id="SSF103473">
    <property type="entry name" value="MFS general substrate transporter"/>
    <property type="match status" value="1"/>
</dbReference>
<dbReference type="Gene3D" id="1.20.1250.20">
    <property type="entry name" value="MFS general substrate transporter like domains"/>
    <property type="match status" value="1"/>
</dbReference>
<evidence type="ECO:0000256" key="5">
    <source>
        <dbReference type="ARBA" id="ARBA00022989"/>
    </source>
</evidence>
<evidence type="ECO:0000313" key="10">
    <source>
        <dbReference type="EMBL" id="CAH1785662.1"/>
    </source>
</evidence>
<evidence type="ECO:0000256" key="8">
    <source>
        <dbReference type="RuleBase" id="RU362056"/>
    </source>
</evidence>
<dbReference type="GO" id="GO:0015347">
    <property type="term" value="F:sodium-independent organic anion transmembrane transporter activity"/>
    <property type="evidence" value="ECO:0007669"/>
    <property type="project" value="TreeGrafter"/>
</dbReference>
<organism evidence="10 11">
    <name type="scientific">Owenia fusiformis</name>
    <name type="common">Polychaete worm</name>
    <dbReference type="NCBI Taxonomy" id="6347"/>
    <lineage>
        <taxon>Eukaryota</taxon>
        <taxon>Metazoa</taxon>
        <taxon>Spiralia</taxon>
        <taxon>Lophotrochozoa</taxon>
        <taxon>Annelida</taxon>
        <taxon>Polychaeta</taxon>
        <taxon>Sedentaria</taxon>
        <taxon>Canalipalpata</taxon>
        <taxon>Sabellida</taxon>
        <taxon>Oweniida</taxon>
        <taxon>Oweniidae</taxon>
        <taxon>Owenia</taxon>
    </lineage>
</organism>
<dbReference type="PROSITE" id="PS50850">
    <property type="entry name" value="MFS"/>
    <property type="match status" value="1"/>
</dbReference>
<feature type="transmembrane region" description="Helical" evidence="8">
    <location>
        <begin position="57"/>
        <end position="83"/>
    </location>
</feature>
<evidence type="ECO:0000256" key="4">
    <source>
        <dbReference type="ARBA" id="ARBA00022692"/>
    </source>
</evidence>
<dbReference type="Pfam" id="PF07648">
    <property type="entry name" value="Kazal_2"/>
    <property type="match status" value="1"/>
</dbReference>
<keyword evidence="7" id="KW-1015">Disulfide bond</keyword>
<feature type="transmembrane region" description="Helical" evidence="8">
    <location>
        <begin position="642"/>
        <end position="664"/>
    </location>
</feature>
<feature type="transmembrane region" description="Helical" evidence="8">
    <location>
        <begin position="293"/>
        <end position="316"/>
    </location>
</feature>
<keyword evidence="8" id="KW-0406">Ion transport</keyword>
<dbReference type="InterPro" id="IPR004156">
    <property type="entry name" value="OATP"/>
</dbReference>
<feature type="transmembrane region" description="Helical" evidence="8">
    <location>
        <begin position="403"/>
        <end position="424"/>
    </location>
</feature>
<protein>
    <recommendedName>
        <fullName evidence="8">Solute carrier organic anion transporter family member</fullName>
    </recommendedName>
</protein>
<feature type="transmembrane region" description="Helical" evidence="8">
    <location>
        <begin position="249"/>
        <end position="273"/>
    </location>
</feature>
<keyword evidence="3" id="KW-1003">Cell membrane</keyword>
<comment type="similarity">
    <text evidence="2 8">Belongs to the organo anion transporter (TC 2.A.60) family.</text>
</comment>
<evidence type="ECO:0000256" key="7">
    <source>
        <dbReference type="ARBA" id="ARBA00023157"/>
    </source>
</evidence>
<reference evidence="10" key="1">
    <citation type="submission" date="2022-03" db="EMBL/GenBank/DDBJ databases">
        <authorList>
            <person name="Martin C."/>
        </authorList>
    </citation>
    <scope>NUCLEOTIDE SEQUENCE</scope>
</reference>
<feature type="transmembrane region" description="Helical" evidence="8">
    <location>
        <begin position="124"/>
        <end position="146"/>
    </location>
</feature>
<dbReference type="CDD" id="cd17336">
    <property type="entry name" value="MFS_SLCO_OATP"/>
    <property type="match status" value="1"/>
</dbReference>
<evidence type="ECO:0000256" key="9">
    <source>
        <dbReference type="SAM" id="MobiDB-lite"/>
    </source>
</evidence>
<dbReference type="PANTHER" id="PTHR11388">
    <property type="entry name" value="ORGANIC ANION TRANSPORTER"/>
    <property type="match status" value="1"/>
</dbReference>
<evidence type="ECO:0000256" key="6">
    <source>
        <dbReference type="ARBA" id="ARBA00023136"/>
    </source>
</evidence>
<dbReference type="EMBL" id="CAIIXF020000006">
    <property type="protein sequence ID" value="CAH1785662.1"/>
    <property type="molecule type" value="Genomic_DNA"/>
</dbReference>
<proteinExistence type="inferred from homology"/>
<feature type="transmembrane region" description="Helical" evidence="8">
    <location>
        <begin position="590"/>
        <end position="613"/>
    </location>
</feature>
<feature type="transmembrane region" description="Helical" evidence="8">
    <location>
        <begin position="211"/>
        <end position="237"/>
    </location>
</feature>
<evidence type="ECO:0000256" key="2">
    <source>
        <dbReference type="ARBA" id="ARBA00009657"/>
    </source>
</evidence>
<dbReference type="PANTHER" id="PTHR11388:SF142">
    <property type="entry name" value="SOLUTE CARRIER ORGANIC ANION TRANSPORTER FAMILY MEMBER 5A1"/>
    <property type="match status" value="1"/>
</dbReference>
<dbReference type="AlphaFoldDB" id="A0A8J1UEU7"/>
<dbReference type="GO" id="GO:0043252">
    <property type="term" value="P:sodium-independent organic anion transport"/>
    <property type="evidence" value="ECO:0007669"/>
    <property type="project" value="TreeGrafter"/>
</dbReference>
<dbReference type="GO" id="GO:0006811">
    <property type="term" value="P:monoatomic ion transport"/>
    <property type="evidence" value="ECO:0007669"/>
    <property type="project" value="UniProtKB-KW"/>
</dbReference>
<sequence length="705" mass="77483">MAPSKKPIVRNGAYEEQHHAMLQKKDIEYEVIDPALTRCGIGPLTCAALQKFATIKVFCAVLCLVTVVSMIQGVYLIGVIRQLEKRFGLRGSETGLILSMDDFVHIGLILFIGHIGDRVNKPKVIASAVIFTALGGFLMSLPHFLYEGELNEQMHKLNPNLINKTQQENASFSMNSDQTGLCHLGVFNQSEQDRQCLSGEKRSGFSKNPGAYGIFLAAKVLMGIGGSPVSTYGMTYIDENVPKVSDSSFYLGLVRMTYAWGPILGLLLSGVMVKIPNDLKESHLTPEDTDFIGAWWLAYVFLPFILLILAVPLAFFPKHLPHARKIIKDTETKDHWRKTHTGHTVKDNLKDFFLSFGELLRKPAYVCLVINSTLGVYIIYTLFVNMPRYIEAQFQQPVFISNIISGSSSAVAGSVGIFLGGFILRRRKLKPPGAAKILAITLFLSTVGLGVAMIFNCPQDHLAGYTPGEPKWEPSLPCNGNCSCDLELYKPVCGSDKRSYYSQCYAGCSQQTGKRSFADCACTKSLDNSTVSSYNSTSSALKGLCRPSCMAVIPFAIVLAVVAFINSIGAVPSTILMFRIVGDSRKAFALGVNSFVYNLLGFIPGPIVAGIIVDTTCIVWQRSCGKTGGCLLYSADLQRQRMVGATVGVKIVILVFSLIVYALVRRQHWDDEPDSEDQKVKIEMKDHHSNDTSTKKLMTKNHTDA</sequence>
<keyword evidence="4 8" id="KW-0812">Transmembrane</keyword>
<feature type="compositionally biased region" description="Basic and acidic residues" evidence="9">
    <location>
        <begin position="676"/>
        <end position="694"/>
    </location>
</feature>
<feature type="transmembrane region" description="Helical" evidence="8">
    <location>
        <begin position="436"/>
        <end position="455"/>
    </location>
</feature>
<dbReference type="NCBIfam" id="TIGR00805">
    <property type="entry name" value="oat"/>
    <property type="match status" value="1"/>
</dbReference>
<feature type="region of interest" description="Disordered" evidence="9">
    <location>
        <begin position="674"/>
        <end position="705"/>
    </location>
</feature>
<comment type="caution">
    <text evidence="10">The sequence shown here is derived from an EMBL/GenBank/DDBJ whole genome shotgun (WGS) entry which is preliminary data.</text>
</comment>
<gene>
    <name evidence="10" type="ORF">OFUS_LOCUS11682</name>
</gene>
<keyword evidence="5 8" id="KW-1133">Transmembrane helix</keyword>
<accession>A0A8J1UEU7</accession>
<dbReference type="GO" id="GO:0016323">
    <property type="term" value="C:basolateral plasma membrane"/>
    <property type="evidence" value="ECO:0007669"/>
    <property type="project" value="TreeGrafter"/>
</dbReference>
<dbReference type="OrthoDB" id="5062115at2759"/>
<dbReference type="InterPro" id="IPR036058">
    <property type="entry name" value="Kazal_dom_sf"/>
</dbReference>
<dbReference type="Proteomes" id="UP000749559">
    <property type="component" value="Unassembled WGS sequence"/>
</dbReference>
<evidence type="ECO:0000256" key="3">
    <source>
        <dbReference type="ARBA" id="ARBA00022475"/>
    </source>
</evidence>
<dbReference type="PROSITE" id="PS51465">
    <property type="entry name" value="KAZAL_2"/>
    <property type="match status" value="1"/>
</dbReference>
<dbReference type="InterPro" id="IPR002350">
    <property type="entry name" value="Kazal_dom"/>
</dbReference>
<dbReference type="SUPFAM" id="SSF100895">
    <property type="entry name" value="Kazal-type serine protease inhibitors"/>
    <property type="match status" value="1"/>
</dbReference>
<evidence type="ECO:0000313" key="11">
    <source>
        <dbReference type="Proteomes" id="UP000749559"/>
    </source>
</evidence>
<keyword evidence="8" id="KW-0813">Transport</keyword>
<feature type="transmembrane region" description="Helical" evidence="8">
    <location>
        <begin position="551"/>
        <end position="578"/>
    </location>
</feature>
<comment type="subcellular location">
    <subcellularLocation>
        <location evidence="1 8">Cell membrane</location>
        <topology evidence="1 8">Multi-pass membrane protein</topology>
    </subcellularLocation>
</comment>
<feature type="transmembrane region" description="Helical" evidence="8">
    <location>
        <begin position="95"/>
        <end position="112"/>
    </location>
</feature>
<feature type="transmembrane region" description="Helical" evidence="8">
    <location>
        <begin position="364"/>
        <end position="383"/>
    </location>
</feature>
<keyword evidence="6 8" id="KW-0472">Membrane</keyword>
<dbReference type="Pfam" id="PF03137">
    <property type="entry name" value="OATP"/>
    <property type="match status" value="1"/>
</dbReference>
<keyword evidence="11" id="KW-1185">Reference proteome</keyword>
<name>A0A8J1UEU7_OWEFU</name>